<dbReference type="InterPro" id="IPR036772">
    <property type="entry name" value="SRCR-like_dom_sf"/>
</dbReference>
<feature type="domain" description="MAM" evidence="3">
    <location>
        <begin position="18"/>
        <end position="118"/>
    </location>
</feature>
<dbReference type="InterPro" id="IPR000408">
    <property type="entry name" value="Reg_chr_condens"/>
</dbReference>
<protein>
    <submittedName>
        <fullName evidence="5">UVR8 protein</fullName>
    </submittedName>
</protein>
<evidence type="ECO:0000256" key="1">
    <source>
        <dbReference type="ARBA" id="ARBA00023157"/>
    </source>
</evidence>
<dbReference type="Pfam" id="PF13540">
    <property type="entry name" value="RCC1_2"/>
    <property type="match status" value="3"/>
</dbReference>
<dbReference type="Gene3D" id="3.10.250.10">
    <property type="entry name" value="SRCR-like domain"/>
    <property type="match status" value="1"/>
</dbReference>
<keyword evidence="6" id="KW-1185">Reference proteome</keyword>
<reference evidence="5" key="1">
    <citation type="submission" date="2021-02" db="EMBL/GenBank/DDBJ databases">
        <authorList>
            <person name="Dougan E. K."/>
            <person name="Rhodes N."/>
            <person name="Thang M."/>
            <person name="Chan C."/>
        </authorList>
    </citation>
    <scope>NUCLEOTIDE SEQUENCE</scope>
</reference>
<feature type="repeat" description="RCC1" evidence="2">
    <location>
        <begin position="440"/>
        <end position="500"/>
    </location>
</feature>
<dbReference type="InterPro" id="IPR013320">
    <property type="entry name" value="ConA-like_dom_sf"/>
</dbReference>
<proteinExistence type="predicted"/>
<evidence type="ECO:0000259" key="4">
    <source>
        <dbReference type="PROSITE" id="PS50287"/>
    </source>
</evidence>
<evidence type="ECO:0000313" key="5">
    <source>
        <dbReference type="EMBL" id="CAE7201694.1"/>
    </source>
</evidence>
<dbReference type="GO" id="GO:0005085">
    <property type="term" value="F:guanyl-nucleotide exchange factor activity"/>
    <property type="evidence" value="ECO:0007669"/>
    <property type="project" value="TreeGrafter"/>
</dbReference>
<dbReference type="EMBL" id="CAJNIZ010001867">
    <property type="protein sequence ID" value="CAE7201694.1"/>
    <property type="molecule type" value="Genomic_DNA"/>
</dbReference>
<dbReference type="SUPFAM" id="SSF50985">
    <property type="entry name" value="RCC1/BLIP-II"/>
    <property type="match status" value="2"/>
</dbReference>
<gene>
    <name evidence="5" type="primary">UVR8</name>
    <name evidence="5" type="ORF">SPIL2461_LOCUS1834</name>
</gene>
<dbReference type="InterPro" id="IPR009091">
    <property type="entry name" value="RCC1/BLIP-II"/>
</dbReference>
<dbReference type="OrthoDB" id="439959at2759"/>
<feature type="domain" description="SRCR" evidence="4">
    <location>
        <begin position="550"/>
        <end position="604"/>
    </location>
</feature>
<dbReference type="GO" id="GO:0016020">
    <property type="term" value="C:membrane"/>
    <property type="evidence" value="ECO:0007669"/>
    <property type="project" value="InterPro"/>
</dbReference>
<evidence type="ECO:0000256" key="2">
    <source>
        <dbReference type="PROSITE-ProRule" id="PRU00235"/>
    </source>
</evidence>
<feature type="repeat" description="RCC1" evidence="2">
    <location>
        <begin position="130"/>
        <end position="189"/>
    </location>
</feature>
<dbReference type="InterPro" id="IPR001190">
    <property type="entry name" value="SRCR"/>
</dbReference>
<dbReference type="GO" id="GO:0005737">
    <property type="term" value="C:cytoplasm"/>
    <property type="evidence" value="ECO:0007669"/>
    <property type="project" value="TreeGrafter"/>
</dbReference>
<evidence type="ECO:0000313" key="6">
    <source>
        <dbReference type="Proteomes" id="UP000649617"/>
    </source>
</evidence>
<organism evidence="5 6">
    <name type="scientific">Symbiodinium pilosum</name>
    <name type="common">Dinoflagellate</name>
    <dbReference type="NCBI Taxonomy" id="2952"/>
    <lineage>
        <taxon>Eukaryota</taxon>
        <taxon>Sar</taxon>
        <taxon>Alveolata</taxon>
        <taxon>Dinophyceae</taxon>
        <taxon>Suessiales</taxon>
        <taxon>Symbiodiniaceae</taxon>
        <taxon>Symbiodinium</taxon>
    </lineage>
</organism>
<dbReference type="InterPro" id="IPR051553">
    <property type="entry name" value="Ran_GTPase-activating"/>
</dbReference>
<dbReference type="PROSITE" id="PS50287">
    <property type="entry name" value="SRCR_2"/>
    <property type="match status" value="1"/>
</dbReference>
<dbReference type="PROSITE" id="PS50060">
    <property type="entry name" value="MAM_2"/>
    <property type="match status" value="1"/>
</dbReference>
<dbReference type="PANTHER" id="PTHR45982">
    <property type="entry name" value="REGULATOR OF CHROMOSOME CONDENSATION"/>
    <property type="match status" value="1"/>
</dbReference>
<comment type="caution">
    <text evidence="5">The sequence shown here is derived from an EMBL/GenBank/DDBJ whole genome shotgun (WGS) entry which is preliminary data.</text>
</comment>
<dbReference type="Pfam" id="PF00530">
    <property type="entry name" value="SRCR"/>
    <property type="match status" value="1"/>
</dbReference>
<dbReference type="SUPFAM" id="SSF56487">
    <property type="entry name" value="SRCR-like"/>
    <property type="match status" value="1"/>
</dbReference>
<dbReference type="PRINTS" id="PR00633">
    <property type="entry name" value="RCCNDNSATION"/>
</dbReference>
<keyword evidence="1" id="KW-1015">Disulfide bond</keyword>
<accession>A0A812J7B8</accession>
<feature type="repeat" description="RCC1" evidence="2">
    <location>
        <begin position="384"/>
        <end position="439"/>
    </location>
</feature>
<dbReference type="PANTHER" id="PTHR45982:SF1">
    <property type="entry name" value="REGULATOR OF CHROMOSOME CONDENSATION"/>
    <property type="match status" value="1"/>
</dbReference>
<dbReference type="Proteomes" id="UP000649617">
    <property type="component" value="Unassembled WGS sequence"/>
</dbReference>
<dbReference type="PROSITE" id="PS50012">
    <property type="entry name" value="RCC1_3"/>
    <property type="match status" value="3"/>
</dbReference>
<dbReference type="AlphaFoldDB" id="A0A812J7B8"/>
<sequence length="604" mass="62745">DGAYQYTHPVFTSLAFFPTTAGAVVEFAYHLVTPTGLASLEVQYVDPLDAGVWKKLWSRKGSQGADWLQAKVMVPVGTQRLRFVAVSTPGEPAVVAVDAVTAFQLEGGAPDVISLCSKMTHSCAAHLLTGQLKCWGSGNFAQLGYGGLTVVGAGPGEMGAHLPAIDLGEGSDALQVACGVYSTCVILRSGSLKCFGLIGDSGSAPISLGVMHPGAIGDESDEMGSNLPSLSLAAGETVKQVEVGVFHTCALLHTGAVKCFGQRAYLGLGDGLWSYVEMGDALPAVDLGTNFTVVQLAVGLYHTCALSSQGTIKCWGQGPGRGLGLVDSNGVQPTDMGDQLPFLDLIPAVQISAGWGFTCAAACLNVQHVNALCAFLYWQVLSDGTVRCWGSNQFGQLGQEHPSDAPLAHKGLLPVSLGEGMLAMRVEVGLFHACAILQDGTLKCWGRGSTGQPGLGQGSTANIGDGPSQMGDHLPPIDLANLAVRQVSLGVTHTCALLEDDRVRCWGDNSAGQLGIGSTTSMGTKQSEMGEALPPTDLFLVTPGEEMQGLRLIGTESSGMLQIQYNGSFGLVCDDLWSETAAQVVCRELGLAGGRAFSAAQQDI</sequence>
<evidence type="ECO:0000259" key="3">
    <source>
        <dbReference type="PROSITE" id="PS50060"/>
    </source>
</evidence>
<dbReference type="Gene3D" id="2.60.120.200">
    <property type="match status" value="1"/>
</dbReference>
<name>A0A812J7B8_SYMPI</name>
<feature type="non-terminal residue" evidence="5">
    <location>
        <position position="604"/>
    </location>
</feature>
<dbReference type="SUPFAM" id="SSF49899">
    <property type="entry name" value="Concanavalin A-like lectins/glucanases"/>
    <property type="match status" value="1"/>
</dbReference>
<dbReference type="Gene3D" id="2.130.10.30">
    <property type="entry name" value="Regulator of chromosome condensation 1/beta-lactamase-inhibitor protein II"/>
    <property type="match status" value="2"/>
</dbReference>
<dbReference type="InterPro" id="IPR000998">
    <property type="entry name" value="MAM_dom"/>
</dbReference>